<accession>A0A2X3XIM2</accession>
<dbReference type="AlphaFoldDB" id="A0A2X3XIM2"/>
<dbReference type="Pfam" id="PF00106">
    <property type="entry name" value="adh_short"/>
    <property type="match status" value="1"/>
</dbReference>
<name>A0A2X3XIM2_STRSA</name>
<dbReference type="EC" id="1.-.-.-" evidence="3"/>
<dbReference type="InterPro" id="IPR002347">
    <property type="entry name" value="SDR_fam"/>
</dbReference>
<proteinExistence type="inferred from homology"/>
<dbReference type="Gene3D" id="3.40.50.720">
    <property type="entry name" value="NAD(P)-binding Rossmann-like Domain"/>
    <property type="match status" value="1"/>
</dbReference>
<dbReference type="InterPro" id="IPR036291">
    <property type="entry name" value="NAD(P)-bd_dom_sf"/>
</dbReference>
<evidence type="ECO:0000256" key="2">
    <source>
        <dbReference type="ARBA" id="ARBA00023002"/>
    </source>
</evidence>
<protein>
    <submittedName>
        <fullName evidence="3">Dehydrogenase</fullName>
        <ecNumber evidence="3">1.-.-.-</ecNumber>
    </submittedName>
</protein>
<dbReference type="PANTHER" id="PTHR44196">
    <property type="entry name" value="DEHYDROGENASE/REDUCTASE SDR FAMILY MEMBER 7B"/>
    <property type="match status" value="1"/>
</dbReference>
<evidence type="ECO:0000256" key="1">
    <source>
        <dbReference type="ARBA" id="ARBA00006484"/>
    </source>
</evidence>
<evidence type="ECO:0000313" key="3">
    <source>
        <dbReference type="EMBL" id="SQF34572.1"/>
    </source>
</evidence>
<evidence type="ECO:0000313" key="4">
    <source>
        <dbReference type="Proteomes" id="UP000249623"/>
    </source>
</evidence>
<dbReference type="EMBL" id="LS483346">
    <property type="protein sequence ID" value="SQF34572.1"/>
    <property type="molecule type" value="Genomic_DNA"/>
</dbReference>
<keyword evidence="2 3" id="KW-0560">Oxidoreductase</keyword>
<comment type="similarity">
    <text evidence="1">Belongs to the short-chain dehydrogenases/reductases (SDR) family.</text>
</comment>
<dbReference type="PANTHER" id="PTHR44196:SF1">
    <property type="entry name" value="DEHYDROGENASE_REDUCTASE SDR FAMILY MEMBER 7B"/>
    <property type="match status" value="1"/>
</dbReference>
<gene>
    <name evidence="3" type="ORF">NCTC11085_00942</name>
</gene>
<organism evidence="3 4">
    <name type="scientific">Streptococcus sanguinis</name>
    <dbReference type="NCBI Taxonomy" id="1305"/>
    <lineage>
        <taxon>Bacteria</taxon>
        <taxon>Bacillati</taxon>
        <taxon>Bacillota</taxon>
        <taxon>Bacilli</taxon>
        <taxon>Lactobacillales</taxon>
        <taxon>Streptococcaceae</taxon>
        <taxon>Streptococcus</taxon>
    </lineage>
</organism>
<dbReference type="GO" id="GO:0016020">
    <property type="term" value="C:membrane"/>
    <property type="evidence" value="ECO:0007669"/>
    <property type="project" value="TreeGrafter"/>
</dbReference>
<dbReference type="CDD" id="cd05233">
    <property type="entry name" value="SDR_c"/>
    <property type="match status" value="1"/>
</dbReference>
<sequence length="267" mass="30094">MFDNYFKNKKVVIIGASGSLGRVYTRAFHQAGARLYLLGRDIEKLKMFVQEFSSFIPISSVDITSEESLKNVVSEIQEWSECIDIVINATGFDVRKSLSAHSLEDIEQTLLINLSGAILISKIFLPLLANEKCATIVHSGGFADGRLAFPYYSVDVASRAGIFSFIESMNRELRQEQKKMYLTYFCPNAADTPSEKPYHPVWEEMGIKISTTDEVCLTLLKGIKSHQRVILMGRGASLFTKLNLLSSRLADFLLLDKYSRILKKHFS</sequence>
<dbReference type="GO" id="GO:0016491">
    <property type="term" value="F:oxidoreductase activity"/>
    <property type="evidence" value="ECO:0007669"/>
    <property type="project" value="UniProtKB-KW"/>
</dbReference>
<reference evidence="3 4" key="1">
    <citation type="submission" date="2018-06" db="EMBL/GenBank/DDBJ databases">
        <authorList>
            <consortium name="Pathogen Informatics"/>
            <person name="Doyle S."/>
        </authorList>
    </citation>
    <scope>NUCLEOTIDE SEQUENCE [LARGE SCALE GENOMIC DNA]</scope>
    <source>
        <strain evidence="3 4">NCTC11085</strain>
    </source>
</reference>
<dbReference type="Proteomes" id="UP000249623">
    <property type="component" value="Chromosome 1"/>
</dbReference>
<dbReference type="SUPFAM" id="SSF51735">
    <property type="entry name" value="NAD(P)-binding Rossmann-fold domains"/>
    <property type="match status" value="1"/>
</dbReference>